<reference evidence="2" key="1">
    <citation type="submission" date="2017-06" db="EMBL/GenBank/DDBJ databases">
        <title>FDA dAtabase for Regulatory Grade micrObial Sequences (FDA-ARGOS): Supporting development and validation of Infectious Disease Dx tests.</title>
        <authorList>
            <person name="Minogue T."/>
            <person name="Wolcott M."/>
            <person name="Wasieloski L."/>
            <person name="Aguilar W."/>
            <person name="Moore D."/>
            <person name="Tallon L."/>
            <person name="Sadzewicz L."/>
            <person name="Sengamalay N."/>
            <person name="Ott S."/>
            <person name="Godinez A."/>
            <person name="Nagaraj S."/>
            <person name="Nadendla S."/>
            <person name="Geyer C."/>
            <person name="Sichtig H."/>
        </authorList>
    </citation>
    <scope>NUCLEOTIDE SEQUENCE [LARGE SCALE GENOMIC DNA]</scope>
    <source>
        <strain evidence="2">FDAARGOS_289</strain>
    </source>
</reference>
<name>A0A1Z3U764_BREVE</name>
<proteinExistence type="predicted"/>
<dbReference type="RefSeq" id="WP_088582430.1">
    <property type="nucleotide sequence ID" value="NZ_CP022048.2"/>
</dbReference>
<dbReference type="KEGG" id="bvc:CEP68_06135"/>
<gene>
    <name evidence="1" type="ORF">CEP68_06135</name>
</gene>
<dbReference type="AlphaFoldDB" id="A0A1Z3U764"/>
<dbReference type="Proteomes" id="UP000197050">
    <property type="component" value="Chromosome"/>
</dbReference>
<evidence type="ECO:0000313" key="2">
    <source>
        <dbReference type="Proteomes" id="UP000197050"/>
    </source>
</evidence>
<sequence length="71" mass="7808">MTGSTYATGKPLPPRDQWVPRVFHRLSDAGAPMFYVIDLPADDDVSVHAELNPGTLKIEDALTGEVLWSLQ</sequence>
<dbReference type="EMBL" id="CP022048">
    <property type="protein sequence ID" value="ASE39111.1"/>
    <property type="molecule type" value="Genomic_DNA"/>
</dbReference>
<evidence type="ECO:0000313" key="1">
    <source>
        <dbReference type="EMBL" id="ASE39111.1"/>
    </source>
</evidence>
<protein>
    <submittedName>
        <fullName evidence="1">Uncharacterized protein</fullName>
    </submittedName>
</protein>
<accession>A0A1Z3U764</accession>
<organism evidence="1 2">
    <name type="scientific">Brevundimonas vesicularis</name>
    <name type="common">Pseudomonas vesicularis</name>
    <dbReference type="NCBI Taxonomy" id="41276"/>
    <lineage>
        <taxon>Bacteria</taxon>
        <taxon>Pseudomonadati</taxon>
        <taxon>Pseudomonadota</taxon>
        <taxon>Alphaproteobacteria</taxon>
        <taxon>Caulobacterales</taxon>
        <taxon>Caulobacteraceae</taxon>
        <taxon>Brevundimonas</taxon>
    </lineage>
</organism>
<dbReference type="GeneID" id="34014347"/>